<evidence type="ECO:0000313" key="14">
    <source>
        <dbReference type="WBParaSite" id="Pan_g7710.t1"/>
    </source>
</evidence>
<evidence type="ECO:0000313" key="13">
    <source>
        <dbReference type="Proteomes" id="UP000492821"/>
    </source>
</evidence>
<evidence type="ECO:0000259" key="12">
    <source>
        <dbReference type="PROSITE" id="PS51714"/>
    </source>
</evidence>
<comment type="subcellular location">
    <subcellularLocation>
        <location evidence="1">Nucleus</location>
        <location evidence="1">Nucleolus</location>
    </subcellularLocation>
</comment>
<evidence type="ECO:0000256" key="7">
    <source>
        <dbReference type="ARBA" id="ARBA00023134"/>
    </source>
</evidence>
<feature type="region of interest" description="Disordered" evidence="11">
    <location>
        <begin position="1"/>
        <end position="36"/>
    </location>
</feature>
<comment type="similarity">
    <text evidence="10">Belongs to the TRAFAC class translation factor GTPase superfamily. Bms1-like GTPase family. BMS1 subfamily.</text>
</comment>
<dbReference type="Pfam" id="PF08142">
    <property type="entry name" value="AARP2CN"/>
    <property type="match status" value="1"/>
</dbReference>
<reference evidence="14" key="2">
    <citation type="submission" date="2020-10" db="UniProtKB">
        <authorList>
            <consortium name="WormBaseParasite"/>
        </authorList>
    </citation>
    <scope>IDENTIFICATION</scope>
</reference>
<dbReference type="GO" id="GO:0005654">
    <property type="term" value="C:nucleoplasm"/>
    <property type="evidence" value="ECO:0007669"/>
    <property type="project" value="UniProtKB-ARBA"/>
</dbReference>
<evidence type="ECO:0000256" key="11">
    <source>
        <dbReference type="SAM" id="MobiDB-lite"/>
    </source>
</evidence>
<dbReference type="PANTHER" id="PTHR12858">
    <property type="entry name" value="RIBOSOME BIOGENESIS PROTEIN"/>
    <property type="match status" value="1"/>
</dbReference>
<evidence type="ECO:0000256" key="2">
    <source>
        <dbReference type="ARBA" id="ARBA00022517"/>
    </source>
</evidence>
<feature type="domain" description="Bms1-type G" evidence="12">
    <location>
        <begin position="78"/>
        <end position="243"/>
    </location>
</feature>
<sequence>MDEIPEKKNKEHKTHLTGGKATKKAKAESKAGQRPKTNNLKAFTFQSANRARVAIGRAANLTERKIHIPYIDRTPVEPPPVVVAISGPAKVGKTTLLNDMIKHYAKSPVKSIRGPITVVTGKNRRVTFIEVQNDINSMIDAAKVADIILMLANAKTGFEMETFEMINICQVHGMPKIMGVLTHMDLITSQQKLKMVKKNLKHRFWTEVYDGAKLFYLSGLMNERYLQNEVKNLARFISVMKFRPIIWRNTHPYLLVDRMEDLTDPNEVRNNDRIDRNISLYGWVRGTHLKNESAVHLPGVGDLVVKDISALPDPCPMPGTVSKHRSLNEKERTVYAPFSGLGGLVYDKDAVYIESKSSAFAKGNKKDELVTAMEGVQDTIDSKMSKAPMKLLSGLAPMEVDDSEEEEEPADDEDEDLSEGDFEDEDSDEEDEPNKHGKWTGLAEKALAQYKGKKRNNINWTSVVYGDDEDANGNDSEDENDFTGGIFRVARFNQRQSKPFKDQEDGFCYKEASSSKKFFSLAAVFETRDWNDETVRESIRNCFVSSKWDPELQKDVGEDEKANSEDDASDNDSNDAEDASDDDEYQDIGEEDPDKKPKAAETEEQANERRRQMKERLKQQFDAEYDEVKEPYNALKAELDEQSKRNRSAFEDMDTETRVKLEGFRPGMYVRIEIDKMPVEFVDHFNPYFPYILGGLQPGEQNMGFVQVRLKKHRWYDRILKSRDPLIISCGWRRFQSVAIYSIQDHNLRNRFIKYTPQNMFCQAVFRAPMVAQNTGFLAVQSVDEEARGYRIAATGAVLALDKSVTVVKKLKLVGEPLEVYKNTAFVKGMFNSSLEVSRFQGASVRTVSGIRGFIKKPHRRIDGAFRASFEDKIKMSDIVFLRSWATVPLPKFYTAVTDKLMPHTEHWIGMKTVGRLRYELGLMAPNNVDSHYKEAEKPIYAKRDIIIPRNVQKNLPYSLKPKPDVEEAKRRFVAKKYQQPAIVSKHTSVVLEPHESKARQLMNMLKTVSTDRAEKSAAATAESKRKRKRVYDEIQDKKDKKRKETQKKVCRMLSKREKHRVKSALEEIKM</sequence>
<feature type="compositionally biased region" description="Basic and acidic residues" evidence="11">
    <location>
        <begin position="550"/>
        <end position="564"/>
    </location>
</feature>
<feature type="region of interest" description="Disordered" evidence="11">
    <location>
        <begin position="550"/>
        <end position="615"/>
    </location>
</feature>
<evidence type="ECO:0000256" key="6">
    <source>
        <dbReference type="ARBA" id="ARBA00022840"/>
    </source>
</evidence>
<feature type="compositionally biased region" description="Acidic residues" evidence="11">
    <location>
        <begin position="565"/>
        <end position="592"/>
    </location>
</feature>
<protein>
    <submittedName>
        <fullName evidence="14">Bms1-type G domain-containing protein</fullName>
    </submittedName>
</protein>
<accession>A0A7E4W936</accession>
<feature type="region of interest" description="Disordered" evidence="11">
    <location>
        <begin position="398"/>
        <end position="441"/>
    </location>
</feature>
<dbReference type="InterPro" id="IPR030387">
    <property type="entry name" value="G_Bms1/Tsr1_dom"/>
</dbReference>
<keyword evidence="2" id="KW-0690">Ribosome biogenesis</keyword>
<dbReference type="PANTHER" id="PTHR12858:SF2">
    <property type="entry name" value="RIBOSOME BIOGENESIS PROTEIN BMS1 HOMOLOG"/>
    <property type="match status" value="1"/>
</dbReference>
<feature type="compositionally biased region" description="Acidic residues" evidence="11">
    <location>
        <begin position="399"/>
        <end position="432"/>
    </location>
</feature>
<keyword evidence="3" id="KW-0597">Phosphoprotein</keyword>
<evidence type="ECO:0000256" key="10">
    <source>
        <dbReference type="ARBA" id="ARBA00061391"/>
    </source>
</evidence>
<dbReference type="CDD" id="cd01882">
    <property type="entry name" value="BMS1"/>
    <property type="match status" value="1"/>
</dbReference>
<reference evidence="13" key="1">
    <citation type="journal article" date="2013" name="Genetics">
        <title>The draft genome and transcriptome of Panagrellus redivivus are shaped by the harsh demands of a free-living lifestyle.</title>
        <authorList>
            <person name="Srinivasan J."/>
            <person name="Dillman A.R."/>
            <person name="Macchietto M.G."/>
            <person name="Heikkinen L."/>
            <person name="Lakso M."/>
            <person name="Fracchia K.M."/>
            <person name="Antoshechkin I."/>
            <person name="Mortazavi A."/>
            <person name="Wong G."/>
            <person name="Sternberg P.W."/>
        </authorList>
    </citation>
    <scope>NUCLEOTIDE SEQUENCE [LARGE SCALE GENOMIC DNA]</scope>
    <source>
        <strain evidence="13">MT8872</strain>
    </source>
</reference>
<dbReference type="SMART" id="SM01362">
    <property type="entry name" value="DUF663"/>
    <property type="match status" value="1"/>
</dbReference>
<dbReference type="InterPro" id="IPR007034">
    <property type="entry name" value="BMS1_TSR1_C"/>
</dbReference>
<dbReference type="InterPro" id="IPR012948">
    <property type="entry name" value="AARP2CN"/>
</dbReference>
<name>A0A7E4W936_PANRE</name>
<proteinExistence type="inferred from homology"/>
<dbReference type="GO" id="GO:0030686">
    <property type="term" value="C:90S preribosome"/>
    <property type="evidence" value="ECO:0007669"/>
    <property type="project" value="TreeGrafter"/>
</dbReference>
<evidence type="ECO:0000256" key="9">
    <source>
        <dbReference type="ARBA" id="ARBA00049117"/>
    </source>
</evidence>
<comment type="catalytic activity">
    <reaction evidence="9">
        <text>GTP + H2O = GDP + phosphate + H(+)</text>
        <dbReference type="Rhea" id="RHEA:19669"/>
        <dbReference type="ChEBI" id="CHEBI:15377"/>
        <dbReference type="ChEBI" id="CHEBI:15378"/>
        <dbReference type="ChEBI" id="CHEBI:37565"/>
        <dbReference type="ChEBI" id="CHEBI:43474"/>
        <dbReference type="ChEBI" id="CHEBI:58189"/>
    </reaction>
    <physiologicalReaction direction="left-to-right" evidence="9">
        <dbReference type="Rhea" id="RHEA:19670"/>
    </physiologicalReaction>
</comment>
<dbReference type="GO" id="GO:0003924">
    <property type="term" value="F:GTPase activity"/>
    <property type="evidence" value="ECO:0007669"/>
    <property type="project" value="InterPro"/>
</dbReference>
<dbReference type="GO" id="GO:0032040">
    <property type="term" value="C:small-subunit processome"/>
    <property type="evidence" value="ECO:0007669"/>
    <property type="project" value="UniProtKB-ARBA"/>
</dbReference>
<keyword evidence="6" id="KW-0067">ATP-binding</keyword>
<dbReference type="InterPro" id="IPR037875">
    <property type="entry name" value="Bms1_N"/>
</dbReference>
<dbReference type="AlphaFoldDB" id="A0A7E4W936"/>
<dbReference type="Pfam" id="PF00009">
    <property type="entry name" value="GTP_EFTU"/>
    <property type="match status" value="1"/>
</dbReference>
<dbReference type="GO" id="GO:0005524">
    <property type="term" value="F:ATP binding"/>
    <property type="evidence" value="ECO:0007669"/>
    <property type="project" value="UniProtKB-KW"/>
</dbReference>
<keyword evidence="4" id="KW-0547">Nucleotide-binding</keyword>
<evidence type="ECO:0000256" key="1">
    <source>
        <dbReference type="ARBA" id="ARBA00004604"/>
    </source>
</evidence>
<feature type="compositionally biased region" description="Basic residues" evidence="11">
    <location>
        <begin position="1040"/>
        <end position="1051"/>
    </location>
</feature>
<keyword evidence="7" id="KW-0342">GTP-binding</keyword>
<dbReference type="GO" id="GO:0000462">
    <property type="term" value="P:maturation of SSU-rRNA from tricistronic rRNA transcript (SSU-rRNA, 5.8S rRNA, LSU-rRNA)"/>
    <property type="evidence" value="ECO:0007669"/>
    <property type="project" value="TreeGrafter"/>
</dbReference>
<dbReference type="InterPro" id="IPR000795">
    <property type="entry name" value="T_Tr_GTP-bd_dom"/>
</dbReference>
<keyword evidence="8" id="KW-0539">Nucleus</keyword>
<dbReference type="WBParaSite" id="Pan_g7710.t1">
    <property type="protein sequence ID" value="Pan_g7710.t1"/>
    <property type="gene ID" value="Pan_g7710"/>
</dbReference>
<dbReference type="Pfam" id="PF04950">
    <property type="entry name" value="RIBIOP_C"/>
    <property type="match status" value="1"/>
</dbReference>
<keyword evidence="13" id="KW-1185">Reference proteome</keyword>
<evidence type="ECO:0000256" key="8">
    <source>
        <dbReference type="ARBA" id="ARBA00023242"/>
    </source>
</evidence>
<dbReference type="FunFam" id="3.40.50.300:FF:000105">
    <property type="entry name" value="BMS1 ribosome biogenesis factor"/>
    <property type="match status" value="1"/>
</dbReference>
<evidence type="ECO:0000256" key="5">
    <source>
        <dbReference type="ARBA" id="ARBA00022801"/>
    </source>
</evidence>
<dbReference type="GO" id="GO:0034511">
    <property type="term" value="F:U3 snoRNA binding"/>
    <property type="evidence" value="ECO:0007669"/>
    <property type="project" value="TreeGrafter"/>
</dbReference>
<evidence type="ECO:0000256" key="3">
    <source>
        <dbReference type="ARBA" id="ARBA00022553"/>
    </source>
</evidence>
<dbReference type="InterPro" id="IPR027417">
    <property type="entry name" value="P-loop_NTPase"/>
</dbReference>
<dbReference type="PROSITE" id="PS51714">
    <property type="entry name" value="G_BMS1"/>
    <property type="match status" value="1"/>
</dbReference>
<dbReference type="SMART" id="SM00785">
    <property type="entry name" value="AARP2CN"/>
    <property type="match status" value="1"/>
</dbReference>
<dbReference type="InterPro" id="IPR039761">
    <property type="entry name" value="Bms1/Tsr1"/>
</dbReference>
<dbReference type="SUPFAM" id="SSF52540">
    <property type="entry name" value="P-loop containing nucleoside triphosphate hydrolases"/>
    <property type="match status" value="1"/>
</dbReference>
<evidence type="ECO:0000256" key="4">
    <source>
        <dbReference type="ARBA" id="ARBA00022741"/>
    </source>
</evidence>
<dbReference type="GO" id="GO:0005525">
    <property type="term" value="F:GTP binding"/>
    <property type="evidence" value="ECO:0007669"/>
    <property type="project" value="UniProtKB-KW"/>
</dbReference>
<feature type="region of interest" description="Disordered" evidence="11">
    <location>
        <begin position="1010"/>
        <end position="1071"/>
    </location>
</feature>
<dbReference type="GO" id="GO:0000479">
    <property type="term" value="P:endonucleolytic cleavage of tricistronic rRNA transcript (SSU-rRNA, 5.8S rRNA, LSU-rRNA)"/>
    <property type="evidence" value="ECO:0007669"/>
    <property type="project" value="TreeGrafter"/>
</dbReference>
<feature type="compositionally biased region" description="Basic and acidic residues" evidence="11">
    <location>
        <begin position="593"/>
        <end position="615"/>
    </location>
</feature>
<organism evidence="13 14">
    <name type="scientific">Panagrellus redivivus</name>
    <name type="common">Microworm</name>
    <dbReference type="NCBI Taxonomy" id="6233"/>
    <lineage>
        <taxon>Eukaryota</taxon>
        <taxon>Metazoa</taxon>
        <taxon>Ecdysozoa</taxon>
        <taxon>Nematoda</taxon>
        <taxon>Chromadorea</taxon>
        <taxon>Rhabditida</taxon>
        <taxon>Tylenchina</taxon>
        <taxon>Panagrolaimomorpha</taxon>
        <taxon>Panagrolaimoidea</taxon>
        <taxon>Panagrolaimidae</taxon>
        <taxon>Panagrellus</taxon>
    </lineage>
</organism>
<keyword evidence="5" id="KW-0378">Hydrolase</keyword>
<dbReference type="Gene3D" id="3.40.50.300">
    <property type="entry name" value="P-loop containing nucleotide triphosphate hydrolases"/>
    <property type="match status" value="1"/>
</dbReference>
<dbReference type="Proteomes" id="UP000492821">
    <property type="component" value="Unassembled WGS sequence"/>
</dbReference>